<reference evidence="1 2" key="3">
    <citation type="journal article" date="2004" name="Bioinformatics">
        <title>PHIRE, a deterministic approach to reveal regulatory elements in bacteriophage genomes.</title>
        <authorList>
            <person name="Lavigne R."/>
            <person name="Sun W.D."/>
            <person name="Volckaert G."/>
        </authorList>
    </citation>
    <scope>NUCLEOTIDE SEQUENCE [LARGE SCALE GENOMIC DNA]</scope>
</reference>
<reference evidence="1 2" key="4">
    <citation type="journal article" date="2005" name="J. Mol. Biol.">
        <title>Genome comparison of Pseudomonas aeruginosa large phages.</title>
        <authorList>
            <person name="Hertveldt K."/>
            <person name="Lavigne R."/>
            <person name="Pleteneva E."/>
            <person name="Sernova N."/>
            <person name="Kurochkina L."/>
            <person name="Korchevskii R."/>
            <person name="Robben J."/>
            <person name="Mesyanzhinov V."/>
            <person name="Krylov V.N."/>
            <person name="Volckaert G."/>
        </authorList>
    </citation>
    <scope>NUCLEOTIDE SEQUENCE</scope>
</reference>
<name>Q2Z108_9CAUD</name>
<dbReference type="Proteomes" id="UP000001239">
    <property type="component" value="Segment"/>
</dbReference>
<dbReference type="EMBL" id="AJ697969">
    <property type="protein sequence ID" value="CAG27167.1"/>
    <property type="molecule type" value="Genomic_DNA"/>
</dbReference>
<dbReference type="RefSeq" id="YP_418106.1">
    <property type="nucleotide sequence ID" value="NC_007623.1"/>
</dbReference>
<evidence type="ECO:0000313" key="2">
    <source>
        <dbReference type="Proteomes" id="UP000001239"/>
    </source>
</evidence>
<sequence length="146" mass="16452">MTHRGNNEIKNTFDLLHVSVEDQTNAGILIRLLEREAKITFAKADTLFVMLVRRLAALRRGDQVERSTVEAGKGNRLYWKLTEAYRVLQDKPPTDPPLCKVPDGLEDVFLAFTKTEPLYQEGPGYYGAVYAGDRLLTAPPPVDFES</sequence>
<dbReference type="GeneID" id="5176765"/>
<organism evidence="1 2">
    <name type="scientific">Pseudomonas phage EL</name>
    <dbReference type="NCBI Taxonomy" id="273133"/>
    <lineage>
        <taxon>Viruses</taxon>
        <taxon>Duplodnaviria</taxon>
        <taxon>Heunggongvirae</taxon>
        <taxon>Uroviricota</taxon>
        <taxon>Caudoviricetes</taxon>
        <taxon>Chimalliviridae</taxon>
        <taxon>Elvirus</taxon>
        <taxon>Elvirus EL</taxon>
    </lineage>
</organism>
<protein>
    <submittedName>
        <fullName evidence="1">Uncharacterized protein</fullName>
    </submittedName>
</protein>
<dbReference type="KEGG" id="vg:5176765"/>
<reference evidence="1 2" key="2">
    <citation type="journal article" date="2003" name="Res. Microbiol.">
        <title>Myoviridae bacteriophages of Pseudomonas aeruginosa: a long and complex evolutionary pathway.</title>
        <authorList>
            <person name="Krylov V.N."/>
            <person name="Pleteneva E.A."/>
            <person name="Bourkalsteva M.V."/>
            <person name="Shaburova O.V."/>
            <person name="Volckaert G."/>
            <person name="Sykilinda N.N."/>
            <person name="Kurochkina L.P."/>
            <person name="Mesyanzhinov V.V."/>
        </authorList>
    </citation>
    <scope>NUCLEOTIDE SEQUENCE [LARGE SCALE GENOMIC DNA]</scope>
</reference>
<keyword evidence="2" id="KW-1185">Reference proteome</keyword>
<reference evidence="1 2" key="1">
    <citation type="journal article" date="2002" name="Genetika">
        <title>Phenogenetic characterization of a group of giant Phi KZ-like bacteriophages of Pseudomonas aeruginosa].</title>
        <authorList>
            <person name="Burkal'tseva M.V."/>
            <person name="Krylov V.N."/>
            <person name="Pleteneva E.A."/>
            <person name="Shaburova O.V."/>
            <person name="Krylov S.V."/>
            <person name="Volckaert G."/>
            <person name="Sykilinda N.N."/>
            <person name="Kurochkina L.P."/>
            <person name="Mesyanzhinov V.V."/>
        </authorList>
    </citation>
    <scope>NUCLEOTIDE SEQUENCE [LARGE SCALE GENOMIC DNA]</scope>
</reference>
<proteinExistence type="predicted"/>
<evidence type="ECO:0000313" key="1">
    <source>
        <dbReference type="EMBL" id="CAG27167.1"/>
    </source>
</evidence>
<accession>Q2Z108</accession>